<dbReference type="Pfam" id="PF07910">
    <property type="entry name" value="Peptidase_C78"/>
    <property type="match status" value="1"/>
</dbReference>
<sequence length="468" mass="52773">MDDARNEPLSCPFCEFSDHDSYFLSQHAEVCHPEEEKSPSDRHDDSEAAIRTAEENFQRVQCRLTNEHGDRNSYIDCPHGCGESVTTAELQTHLDLHVAETLALEDSGKFDDRIHRANCENSDFRGSFEIEQCLSDAQHLAASHDHDPVLKVKSSETGRRREIRETATHTGGSIKRLGRAELGPYAHEKQMPAWLRKLLQNGAKVTRLNKIGPNGSILRDEIVENETSQVIPVLMQLCQQDSSVQRAFFCSPKVRHIFKLPREGGFCGYRNIQMLISHIKEAQRPGHEHFPGRVPSILELQDLIERAWDMGYNSTGRIETGGIKGTRKYIGTPEAQALFLSLGIRCEASAFSRTESMRAHDALLQAVAAYFRSGCSVDGEEKVLKTDLPPIYFQHQGHSMTIIGFEVRENGSANLLVFDPMFKTSPAIKRLIGQSVKASDPARLMKAWRRGVPYLQKYNDFELLRLCV</sequence>
<comment type="caution">
    <text evidence="3">The sequence shown here is derived from an EMBL/GenBank/DDBJ whole genome shotgun (WGS) entry which is preliminary data.</text>
</comment>
<dbReference type="PANTHER" id="PTHR48153:SF4">
    <property type="entry name" value="UBIQUITIN CARBOXYL-TERMINAL HYDROLASE MUG105"/>
    <property type="match status" value="1"/>
</dbReference>
<evidence type="ECO:0000256" key="1">
    <source>
        <dbReference type="ARBA" id="ARBA00022801"/>
    </source>
</evidence>
<dbReference type="GeneID" id="25316473"/>
<dbReference type="AlphaFoldDB" id="A0A0F4YVH5"/>
<gene>
    <name evidence="3" type="ORF">T310_4124</name>
</gene>
<dbReference type="OrthoDB" id="288987at2759"/>
<feature type="domain" description="UFSP1/2/DUB catalytic" evidence="2">
    <location>
        <begin position="244"/>
        <end position="464"/>
    </location>
</feature>
<organism evidence="3 4">
    <name type="scientific">Rasamsonia emersonii (strain ATCC 16479 / CBS 393.64 / IMI 116815)</name>
    <dbReference type="NCBI Taxonomy" id="1408163"/>
    <lineage>
        <taxon>Eukaryota</taxon>
        <taxon>Fungi</taxon>
        <taxon>Dikarya</taxon>
        <taxon>Ascomycota</taxon>
        <taxon>Pezizomycotina</taxon>
        <taxon>Eurotiomycetes</taxon>
        <taxon>Eurotiomycetidae</taxon>
        <taxon>Eurotiales</taxon>
        <taxon>Trichocomaceae</taxon>
        <taxon>Rasamsonia</taxon>
    </lineage>
</organism>
<keyword evidence="1" id="KW-0378">Hydrolase</keyword>
<protein>
    <recommendedName>
        <fullName evidence="2">UFSP1/2/DUB catalytic domain-containing protein</fullName>
    </recommendedName>
</protein>
<evidence type="ECO:0000313" key="3">
    <source>
        <dbReference type="EMBL" id="KKA21851.1"/>
    </source>
</evidence>
<dbReference type="Proteomes" id="UP000053958">
    <property type="component" value="Unassembled WGS sequence"/>
</dbReference>
<dbReference type="GO" id="GO:0019783">
    <property type="term" value="F:ubiquitin-like protein peptidase activity"/>
    <property type="evidence" value="ECO:0007669"/>
    <property type="project" value="UniProtKB-ARBA"/>
</dbReference>
<evidence type="ECO:0000259" key="2">
    <source>
        <dbReference type="Pfam" id="PF07910"/>
    </source>
</evidence>
<reference evidence="3 4" key="1">
    <citation type="submission" date="2015-04" db="EMBL/GenBank/DDBJ databases">
        <authorList>
            <person name="Heijne W.H."/>
            <person name="Fedorova N.D."/>
            <person name="Nierman W.C."/>
            <person name="Vollebregt A.W."/>
            <person name="Zhao Z."/>
            <person name="Wu L."/>
            <person name="Kumar M."/>
            <person name="Stam H."/>
            <person name="van den Berg M.A."/>
            <person name="Pel H.J."/>
        </authorList>
    </citation>
    <scope>NUCLEOTIDE SEQUENCE [LARGE SCALE GENOMIC DNA]</scope>
    <source>
        <strain evidence="3 4">CBS 393.64</strain>
    </source>
</reference>
<evidence type="ECO:0000313" key="4">
    <source>
        <dbReference type="Proteomes" id="UP000053958"/>
    </source>
</evidence>
<dbReference type="RefSeq" id="XP_013328463.1">
    <property type="nucleotide sequence ID" value="XM_013473009.1"/>
</dbReference>
<name>A0A0F4YVH5_RASE3</name>
<accession>A0A0F4YVH5</accession>
<dbReference type="PANTHER" id="PTHR48153">
    <property type="entry name" value="UFM1-SPECIFIC PROTEASE 2"/>
    <property type="match status" value="1"/>
</dbReference>
<dbReference type="InterPro" id="IPR012462">
    <property type="entry name" value="UFSP1/2_DUB_cat"/>
</dbReference>
<proteinExistence type="predicted"/>
<dbReference type="EMBL" id="LASV01000165">
    <property type="protein sequence ID" value="KKA21851.1"/>
    <property type="molecule type" value="Genomic_DNA"/>
</dbReference>
<dbReference type="STRING" id="1408163.A0A0F4YVH5"/>
<keyword evidence="4" id="KW-1185">Reference proteome</keyword>
<dbReference type="Gene3D" id="3.90.70.130">
    <property type="match status" value="1"/>
</dbReference>